<comment type="pathway">
    <text evidence="1">Amino-acid biosynthesis; L-asparagine biosynthesis; L-asparagine from L-aspartate (L-Gln route): step 1/1.</text>
</comment>
<dbReference type="InterPro" id="IPR051786">
    <property type="entry name" value="ASN_synthetase/amidase"/>
</dbReference>
<dbReference type="SUPFAM" id="SSF56235">
    <property type="entry name" value="N-terminal nucleophile aminohydrolases (Ntn hydrolases)"/>
    <property type="match status" value="1"/>
</dbReference>
<dbReference type="SUPFAM" id="SSF52402">
    <property type="entry name" value="Adenine nucleotide alpha hydrolases-like"/>
    <property type="match status" value="1"/>
</dbReference>
<dbReference type="EC" id="6.3.5.4" evidence="2"/>
<name>A0AA96GL58_9BACT</name>
<evidence type="ECO:0000313" key="5">
    <source>
        <dbReference type="Proteomes" id="UP001302494"/>
    </source>
</evidence>
<sequence length="611" mass="68182">MGAFLAFLYPEELRNEASQTYEKGRQAASRLLALKPQGAAQSKEAFAVSFARTDGSGGAVVGDPKTGSWLLAIGTWIHRQSFECQTEQCLLTQYLEIGSLKLAGALEGFFTILIGDGRTGEVTLITDITGSCHCFAREFSCGIALSSSSLVLGRLGMVELDPLGCQEFLSVGTIFEERTLFKNVHKLPGATIFTFSAGRVQREQHYWDIKHLTPEAFEGRYSTDSLWEALTRSARFLGGRYPTPICDLTGGYDSRALVAAFLGAGVPVTCTVSGQPQNPDVIVSKGLARVAGLDHIHLPRTPQVSLEAIMRAFQMTDGECNLFEYAGILQTQERLIGKFDLSVNGSFGGLARGLWWELLFPYLGASGKLDGNLLVKRRYAFGAYDRTIFPHEIQVDIVDHLSGVIDRLTEGLAHFPNTFQMDFVNLSMRIHRWQGRIASSTNRLRPCLSPFGLRSVLEVVLQTKTQFRVRSLLIRHMLHRYDPTFARYPLALGHPAEPLTWNNMHRFFPLVVHFGKKGIHKLSQMANLNVFGSQFICNPDSRLNTLLKEDAVRDLLNPSSMRTLQILEKAPLKRFLSASQDSDFLWNEQLMRIFSIEYTLRSLEAEQNADS</sequence>
<evidence type="ECO:0000256" key="2">
    <source>
        <dbReference type="ARBA" id="ARBA00012737"/>
    </source>
</evidence>
<proteinExistence type="predicted"/>
<keyword evidence="5" id="KW-1185">Reference proteome</keyword>
<dbReference type="PANTHER" id="PTHR43284:SF1">
    <property type="entry name" value="ASPARAGINE SYNTHETASE"/>
    <property type="match status" value="1"/>
</dbReference>
<dbReference type="EMBL" id="CP116968">
    <property type="protein sequence ID" value="WNM63981.1"/>
    <property type="molecule type" value="Genomic_DNA"/>
</dbReference>
<dbReference type="Gene3D" id="3.40.50.620">
    <property type="entry name" value="HUPs"/>
    <property type="match status" value="1"/>
</dbReference>
<protein>
    <recommendedName>
        <fullName evidence="2">asparagine synthase (glutamine-hydrolyzing)</fullName>
        <ecNumber evidence="2">6.3.5.4</ecNumber>
    </recommendedName>
</protein>
<dbReference type="AlphaFoldDB" id="A0AA96GL58"/>
<comment type="catalytic activity">
    <reaction evidence="3">
        <text>L-aspartate + L-glutamine + ATP + H2O = L-asparagine + L-glutamate + AMP + diphosphate + H(+)</text>
        <dbReference type="Rhea" id="RHEA:12228"/>
        <dbReference type="ChEBI" id="CHEBI:15377"/>
        <dbReference type="ChEBI" id="CHEBI:15378"/>
        <dbReference type="ChEBI" id="CHEBI:29985"/>
        <dbReference type="ChEBI" id="CHEBI:29991"/>
        <dbReference type="ChEBI" id="CHEBI:30616"/>
        <dbReference type="ChEBI" id="CHEBI:33019"/>
        <dbReference type="ChEBI" id="CHEBI:58048"/>
        <dbReference type="ChEBI" id="CHEBI:58359"/>
        <dbReference type="ChEBI" id="CHEBI:456215"/>
        <dbReference type="EC" id="6.3.5.4"/>
    </reaction>
</comment>
<reference evidence="4 5" key="1">
    <citation type="submission" date="2023-01" db="EMBL/GenBank/DDBJ databases">
        <title>Cultivation and genomic characterization of new, ubiquitous marine nitrite-oxidizing bacteria from the Nitrospirales.</title>
        <authorList>
            <person name="Mueller A.J."/>
            <person name="Daebeler A."/>
            <person name="Herbold C.W."/>
            <person name="Kirkegaard R.H."/>
            <person name="Daims H."/>
        </authorList>
    </citation>
    <scope>NUCLEOTIDE SEQUENCE [LARGE SCALE GENOMIC DNA]</scope>
    <source>
        <strain evidence="4 5">DK</strain>
    </source>
</reference>
<evidence type="ECO:0000313" key="4">
    <source>
        <dbReference type="EMBL" id="WNM63981.1"/>
    </source>
</evidence>
<accession>A0AA96GL58</accession>
<dbReference type="KEGG" id="nneo:PQG83_09545"/>
<evidence type="ECO:0000256" key="3">
    <source>
        <dbReference type="ARBA" id="ARBA00048741"/>
    </source>
</evidence>
<dbReference type="PANTHER" id="PTHR43284">
    <property type="entry name" value="ASPARAGINE SYNTHETASE (GLUTAMINE-HYDROLYZING)"/>
    <property type="match status" value="1"/>
</dbReference>
<dbReference type="Proteomes" id="UP001302494">
    <property type="component" value="Chromosome"/>
</dbReference>
<dbReference type="InterPro" id="IPR014729">
    <property type="entry name" value="Rossmann-like_a/b/a_fold"/>
</dbReference>
<organism evidence="4 5">
    <name type="scientific">Candidatus Nitrospira neomarina</name>
    <dbReference type="NCBI Taxonomy" id="3020899"/>
    <lineage>
        <taxon>Bacteria</taxon>
        <taxon>Pseudomonadati</taxon>
        <taxon>Nitrospirota</taxon>
        <taxon>Nitrospiria</taxon>
        <taxon>Nitrospirales</taxon>
        <taxon>Nitrospiraceae</taxon>
        <taxon>Nitrospira</taxon>
    </lineage>
</organism>
<evidence type="ECO:0000256" key="1">
    <source>
        <dbReference type="ARBA" id="ARBA00005187"/>
    </source>
</evidence>
<gene>
    <name evidence="4" type="ORF">PQG83_09545</name>
</gene>
<dbReference type="GO" id="GO:0004066">
    <property type="term" value="F:asparagine synthase (glutamine-hydrolyzing) activity"/>
    <property type="evidence" value="ECO:0007669"/>
    <property type="project" value="UniProtKB-EC"/>
</dbReference>
<dbReference type="InterPro" id="IPR029055">
    <property type="entry name" value="Ntn_hydrolases_N"/>
</dbReference>
<dbReference type="RefSeq" id="WP_312748819.1">
    <property type="nucleotide sequence ID" value="NZ_CP116968.1"/>
</dbReference>